<feature type="compositionally biased region" description="Gly residues" evidence="7">
    <location>
        <begin position="65"/>
        <end position="74"/>
    </location>
</feature>
<dbReference type="GO" id="GO:0005829">
    <property type="term" value="C:cytosol"/>
    <property type="evidence" value="ECO:0007669"/>
    <property type="project" value="UniProtKB-SubCell"/>
</dbReference>
<dbReference type="Proteomes" id="UP000054408">
    <property type="component" value="Unassembled WGS sequence"/>
</dbReference>
<accession>A0A0L0DIQ9</accession>
<dbReference type="GO" id="GO:0072659">
    <property type="term" value="P:protein localization to plasma membrane"/>
    <property type="evidence" value="ECO:0007669"/>
    <property type="project" value="TreeGrafter"/>
</dbReference>
<dbReference type="Pfam" id="PF09790">
    <property type="entry name" value="Hyccin"/>
    <property type="match status" value="1"/>
</dbReference>
<evidence type="ECO:0000256" key="2">
    <source>
        <dbReference type="ARBA" id="ARBA00004514"/>
    </source>
</evidence>
<evidence type="ECO:0000256" key="7">
    <source>
        <dbReference type="SAM" id="MobiDB-lite"/>
    </source>
</evidence>
<evidence type="ECO:0000256" key="6">
    <source>
        <dbReference type="ARBA" id="ARBA00034482"/>
    </source>
</evidence>
<keyword evidence="5" id="KW-0472">Membrane</keyword>
<reference evidence="8 9" key="1">
    <citation type="submission" date="2010-05" db="EMBL/GenBank/DDBJ databases">
        <title>The Genome Sequence of Thecamonas trahens ATCC 50062.</title>
        <authorList>
            <consortium name="The Broad Institute Genome Sequencing Platform"/>
            <person name="Russ C."/>
            <person name="Cuomo C."/>
            <person name="Shea T."/>
            <person name="Young S.K."/>
            <person name="Zeng Q."/>
            <person name="Koehrsen M."/>
            <person name="Haas B."/>
            <person name="Borodovsky M."/>
            <person name="Guigo R."/>
            <person name="Alvarado L."/>
            <person name="Berlin A."/>
            <person name="Bochicchio J."/>
            <person name="Borenstein D."/>
            <person name="Chapman S."/>
            <person name="Chen Z."/>
            <person name="Freedman E."/>
            <person name="Gellesch M."/>
            <person name="Goldberg J."/>
            <person name="Griggs A."/>
            <person name="Gujja S."/>
            <person name="Heilman E."/>
            <person name="Heiman D."/>
            <person name="Hepburn T."/>
            <person name="Howarth C."/>
            <person name="Jen D."/>
            <person name="Larson L."/>
            <person name="Mehta T."/>
            <person name="Park D."/>
            <person name="Pearson M."/>
            <person name="Roberts A."/>
            <person name="Saif S."/>
            <person name="Shenoy N."/>
            <person name="Sisk P."/>
            <person name="Stolte C."/>
            <person name="Sykes S."/>
            <person name="Thomson T."/>
            <person name="Walk T."/>
            <person name="White J."/>
            <person name="Yandava C."/>
            <person name="Burger G."/>
            <person name="Gray M.W."/>
            <person name="Holland P.W.H."/>
            <person name="King N."/>
            <person name="Lang F.B.F."/>
            <person name="Roger A.J."/>
            <person name="Ruiz-Trillo I."/>
            <person name="Lander E."/>
            <person name="Nusbaum C."/>
        </authorList>
    </citation>
    <scope>NUCLEOTIDE SEQUENCE [LARGE SCALE GENOMIC DNA]</scope>
    <source>
        <strain evidence="8 9">ATCC 50062</strain>
    </source>
</reference>
<keyword evidence="9" id="KW-1185">Reference proteome</keyword>
<proteinExistence type="inferred from homology"/>
<organism evidence="8 9">
    <name type="scientific">Thecamonas trahens ATCC 50062</name>
    <dbReference type="NCBI Taxonomy" id="461836"/>
    <lineage>
        <taxon>Eukaryota</taxon>
        <taxon>Apusozoa</taxon>
        <taxon>Apusomonadida</taxon>
        <taxon>Apusomonadidae</taxon>
        <taxon>Thecamonas</taxon>
    </lineage>
</organism>
<dbReference type="GeneID" id="25560787"/>
<dbReference type="EMBL" id="GL349436">
    <property type="protein sequence ID" value="KNC52187.1"/>
    <property type="molecule type" value="Genomic_DNA"/>
</dbReference>
<dbReference type="AlphaFoldDB" id="A0A0L0DIQ9"/>
<protein>
    <submittedName>
        <fullName evidence="8">Uncharacterized protein</fullName>
    </submittedName>
</protein>
<evidence type="ECO:0000256" key="5">
    <source>
        <dbReference type="ARBA" id="ARBA00023136"/>
    </source>
</evidence>
<sequence length="374" mass="37946">MKSAAAAAAADVGRRDVLDALKVWLLNPTAGGADDPVCAAMYGWVQTVARASDAAPRKASPSRKSGGGGGGGGSSSSSRTSAREAAAAAALDAAVVVPLVPVFVARYLHGWATGAALPGLEALLLMIHNKEAALRASEPQRMTLPVLSRPSVFHDPAVMTGVAAGDDVDASDAAPFPVAVDLPLRTTAETTWTSMSMVLATALGLVRDALIAGSLSGSAVEIFCEMTAAAAAGSAAAAFAALPSLPPSPQASAAAADHAMSQRVMSSVLDSDSAWSESDSDSFFDAEDELPSQATGLTLAPVSSRPSCGFKVSRQMHDAMVACLHHVLASDIRSAPSLLAPAAAAVDALYHRATLAMDSHKLVACLALKKLRDP</sequence>
<gene>
    <name evidence="8" type="ORF">AMSG_01013</name>
</gene>
<comment type="similarity">
    <text evidence="6">Belongs to the Hyccin family.</text>
</comment>
<dbReference type="InterPro" id="IPR018619">
    <property type="entry name" value="Hyccin"/>
</dbReference>
<evidence type="ECO:0000256" key="3">
    <source>
        <dbReference type="ARBA" id="ARBA00022475"/>
    </source>
</evidence>
<keyword evidence="3" id="KW-1003">Cell membrane</keyword>
<feature type="region of interest" description="Disordered" evidence="7">
    <location>
        <begin position="53"/>
        <end position="80"/>
    </location>
</feature>
<evidence type="ECO:0000256" key="1">
    <source>
        <dbReference type="ARBA" id="ARBA00004236"/>
    </source>
</evidence>
<evidence type="ECO:0000313" key="8">
    <source>
        <dbReference type="EMBL" id="KNC52187.1"/>
    </source>
</evidence>
<dbReference type="GO" id="GO:0046854">
    <property type="term" value="P:phosphatidylinositol phosphate biosynthetic process"/>
    <property type="evidence" value="ECO:0007669"/>
    <property type="project" value="TreeGrafter"/>
</dbReference>
<dbReference type="PANTHER" id="PTHR31220">
    <property type="entry name" value="HYCCIN RELATED"/>
    <property type="match status" value="1"/>
</dbReference>
<comment type="subcellular location">
    <subcellularLocation>
        <location evidence="1">Cell membrane</location>
    </subcellularLocation>
    <subcellularLocation>
        <location evidence="2">Cytoplasm</location>
        <location evidence="2">Cytosol</location>
    </subcellularLocation>
</comment>
<dbReference type="PANTHER" id="PTHR31220:SF1">
    <property type="entry name" value="GH21176P"/>
    <property type="match status" value="1"/>
</dbReference>
<dbReference type="GO" id="GO:0005886">
    <property type="term" value="C:plasma membrane"/>
    <property type="evidence" value="ECO:0007669"/>
    <property type="project" value="UniProtKB-SubCell"/>
</dbReference>
<name>A0A0L0DIQ9_THETB</name>
<keyword evidence="4" id="KW-0963">Cytoplasm</keyword>
<dbReference type="RefSeq" id="XP_013762190.1">
    <property type="nucleotide sequence ID" value="XM_013906736.1"/>
</dbReference>
<evidence type="ECO:0000313" key="9">
    <source>
        <dbReference type="Proteomes" id="UP000054408"/>
    </source>
</evidence>
<evidence type="ECO:0000256" key="4">
    <source>
        <dbReference type="ARBA" id="ARBA00022490"/>
    </source>
</evidence>